<gene>
    <name evidence="1" type="ORF">B9G79_07235</name>
</gene>
<name>A0A1Z3N7C9_BDEBC</name>
<dbReference type="AlphaFoldDB" id="A0A1Z3N7C9"/>
<evidence type="ECO:0000313" key="1">
    <source>
        <dbReference type="EMBL" id="ASD63380.1"/>
    </source>
</evidence>
<evidence type="ECO:0000313" key="2">
    <source>
        <dbReference type="Proteomes" id="UP000197003"/>
    </source>
</evidence>
<reference evidence="1 2" key="1">
    <citation type="submission" date="2017-04" db="EMBL/GenBank/DDBJ databases">
        <title>Whole genome sequence of Bdellovibrio bacteriovorus strain SSB218315.</title>
        <authorList>
            <person name="Oyedara O."/>
            <person name="Rodriguez-Perez M.A."/>
        </authorList>
    </citation>
    <scope>NUCLEOTIDE SEQUENCE [LARGE SCALE GENOMIC DNA]</scope>
    <source>
        <strain evidence="1 2">SSB218315</strain>
    </source>
</reference>
<sequence>MGLAKCIFSGGLLSCTSNDGKTTITVNAFTSSEPQNMTNGAIPSGTYNIVKLPDSQYGTWFLDPGTVSRGLYKFGLGRGGFNFHIPGNTSNGCITARRSENNAGSIYNLNQLLTNEMGGNTLVVPSNGN</sequence>
<evidence type="ECO:0008006" key="3">
    <source>
        <dbReference type="Google" id="ProtNLM"/>
    </source>
</evidence>
<organism evidence="1 2">
    <name type="scientific">Bdellovibrio bacteriovorus</name>
    <dbReference type="NCBI Taxonomy" id="959"/>
    <lineage>
        <taxon>Bacteria</taxon>
        <taxon>Pseudomonadati</taxon>
        <taxon>Bdellovibrionota</taxon>
        <taxon>Bdellovibrionia</taxon>
        <taxon>Bdellovibrionales</taxon>
        <taxon>Pseudobdellovibrionaceae</taxon>
        <taxon>Bdellovibrio</taxon>
    </lineage>
</organism>
<dbReference type="Proteomes" id="UP000197003">
    <property type="component" value="Chromosome"/>
</dbReference>
<protein>
    <recommendedName>
        <fullName evidence="3">DUF2778 domain-containing protein</fullName>
    </recommendedName>
</protein>
<accession>A0A1Z3N7C9</accession>
<proteinExistence type="predicted"/>
<dbReference type="EMBL" id="CP020946">
    <property type="protein sequence ID" value="ASD63380.1"/>
    <property type="molecule type" value="Genomic_DNA"/>
</dbReference>